<accession>A0ABT2JP97</accession>
<organism evidence="1 2">
    <name type="scientific">Streptomyces gossypii</name>
    <dbReference type="NCBI Taxonomy" id="2883101"/>
    <lineage>
        <taxon>Bacteria</taxon>
        <taxon>Bacillati</taxon>
        <taxon>Actinomycetota</taxon>
        <taxon>Actinomycetes</taxon>
        <taxon>Kitasatosporales</taxon>
        <taxon>Streptomycetaceae</taxon>
        <taxon>Streptomyces</taxon>
    </lineage>
</organism>
<dbReference type="EMBL" id="JAJAGO010000003">
    <property type="protein sequence ID" value="MCT2589712.1"/>
    <property type="molecule type" value="Genomic_DNA"/>
</dbReference>
<evidence type="ECO:0000313" key="2">
    <source>
        <dbReference type="Proteomes" id="UP001156389"/>
    </source>
</evidence>
<keyword evidence="2" id="KW-1185">Reference proteome</keyword>
<dbReference type="RefSeq" id="WP_260216713.1">
    <property type="nucleotide sequence ID" value="NZ_JAJAGO010000003.1"/>
</dbReference>
<protein>
    <submittedName>
        <fullName evidence="1">Aldose 1-epimerase</fullName>
    </submittedName>
</protein>
<sequence>MTDHAPAQRVLLRAADAELAVEPQHGCRLSSLRVGGTELLRQGQQYGSFVMVPWCGRTDRGRFRNGGELHQLPVDSGAHAMHGTVYKAAWRTVRADERSAAFTCDLTDPWPWEGRVTQLVELAEDGASLTLTLGVETLSDSFPAQAGWHPWFLRNLGNGGEDVRIGFDAEWQEKRGEDYLPTGERIDPLPGPWDDCFGMPQGVDVTLTWPGELEVNVASRAEWAVVYDKQPEAVCVEPQSGPPNGLNTLPRFVTPIEPLEIATTWSWRSAPSPA</sequence>
<name>A0ABT2JP97_9ACTN</name>
<reference evidence="1 2" key="1">
    <citation type="submission" date="2021-10" db="EMBL/GenBank/DDBJ databases">
        <title>Streptomyces gossypii sp. nov., isolated from soil collected from cotton field.</title>
        <authorList>
            <person name="Ge X."/>
            <person name="Chen X."/>
            <person name="Liu W."/>
        </authorList>
    </citation>
    <scope>NUCLEOTIDE SEQUENCE [LARGE SCALE GENOMIC DNA]</scope>
    <source>
        <strain evidence="1 2">N2-109</strain>
    </source>
</reference>
<dbReference type="InterPro" id="IPR011013">
    <property type="entry name" value="Gal_mutarotase_sf_dom"/>
</dbReference>
<dbReference type="Proteomes" id="UP001156389">
    <property type="component" value="Unassembled WGS sequence"/>
</dbReference>
<dbReference type="SUPFAM" id="SSF74650">
    <property type="entry name" value="Galactose mutarotase-like"/>
    <property type="match status" value="1"/>
</dbReference>
<dbReference type="Gene3D" id="2.70.98.10">
    <property type="match status" value="1"/>
</dbReference>
<gene>
    <name evidence="1" type="ORF">LHJ74_07225</name>
</gene>
<dbReference type="InterPro" id="IPR008183">
    <property type="entry name" value="Aldose_1/G6P_1-epimerase"/>
</dbReference>
<comment type="caution">
    <text evidence="1">The sequence shown here is derived from an EMBL/GenBank/DDBJ whole genome shotgun (WGS) entry which is preliminary data.</text>
</comment>
<dbReference type="Pfam" id="PF01263">
    <property type="entry name" value="Aldose_epim"/>
    <property type="match status" value="1"/>
</dbReference>
<proteinExistence type="predicted"/>
<dbReference type="InterPro" id="IPR014718">
    <property type="entry name" value="GH-type_carb-bd"/>
</dbReference>
<evidence type="ECO:0000313" key="1">
    <source>
        <dbReference type="EMBL" id="MCT2589712.1"/>
    </source>
</evidence>